<evidence type="ECO:0000256" key="2">
    <source>
        <dbReference type="ARBA" id="ARBA00009046"/>
    </source>
</evidence>
<dbReference type="GO" id="GO:0016787">
    <property type="term" value="F:hydrolase activity"/>
    <property type="evidence" value="ECO:0007669"/>
    <property type="project" value="UniProtKB-KW"/>
</dbReference>
<dbReference type="SMART" id="SM00487">
    <property type="entry name" value="DEXDc"/>
    <property type="match status" value="1"/>
</dbReference>
<dbReference type="GO" id="GO:0051607">
    <property type="term" value="P:defense response to virus"/>
    <property type="evidence" value="ECO:0007669"/>
    <property type="project" value="UniProtKB-KW"/>
</dbReference>
<evidence type="ECO:0000313" key="12">
    <source>
        <dbReference type="Proteomes" id="UP000826793"/>
    </source>
</evidence>
<organism evidence="11 12">
    <name type="scientific">Candidatus Acutalibacter pullicola</name>
    <dbReference type="NCBI Taxonomy" id="2838417"/>
    <lineage>
        <taxon>Bacteria</taxon>
        <taxon>Bacillati</taxon>
        <taxon>Bacillota</taxon>
        <taxon>Clostridia</taxon>
        <taxon>Eubacteriales</taxon>
        <taxon>Acutalibacteraceae</taxon>
        <taxon>Acutalibacter</taxon>
    </lineage>
</organism>
<evidence type="ECO:0000256" key="5">
    <source>
        <dbReference type="ARBA" id="ARBA00022741"/>
    </source>
</evidence>
<evidence type="ECO:0000256" key="9">
    <source>
        <dbReference type="ARBA" id="ARBA00023118"/>
    </source>
</evidence>
<dbReference type="Proteomes" id="UP000826793">
    <property type="component" value="Unassembled WGS sequence"/>
</dbReference>
<dbReference type="SUPFAM" id="SSF52540">
    <property type="entry name" value="P-loop containing nucleoside triphosphate hydrolases"/>
    <property type="match status" value="1"/>
</dbReference>
<evidence type="ECO:0000256" key="1">
    <source>
        <dbReference type="ARBA" id="ARBA00006847"/>
    </source>
</evidence>
<reference evidence="11" key="1">
    <citation type="journal article" date="2021" name="PeerJ">
        <title>Extensive microbial diversity within the chicken gut microbiome revealed by metagenomics and culture.</title>
        <authorList>
            <person name="Gilroy R."/>
            <person name="Ravi A."/>
            <person name="Getino M."/>
            <person name="Pursley I."/>
            <person name="Horton D.L."/>
            <person name="Alikhan N.F."/>
            <person name="Baker D."/>
            <person name="Gharbi K."/>
            <person name="Hall N."/>
            <person name="Watson M."/>
            <person name="Adriaenssens E.M."/>
            <person name="Foster-Nyarko E."/>
            <person name="Jarju S."/>
            <person name="Secka A."/>
            <person name="Antonio M."/>
            <person name="Oren A."/>
            <person name="Chaudhuri R.R."/>
            <person name="La Ragione R."/>
            <person name="Hildebrand F."/>
            <person name="Pallen M.J."/>
        </authorList>
    </citation>
    <scope>NUCLEOTIDE SEQUENCE</scope>
    <source>
        <strain evidence="11">CHK185-1770</strain>
    </source>
</reference>
<dbReference type="InterPro" id="IPR038257">
    <property type="entry name" value="CRISPR-assoc_Cas3_HD_sf"/>
</dbReference>
<feature type="domain" description="HD Cas3-type" evidence="10">
    <location>
        <begin position="10"/>
        <end position="169"/>
    </location>
</feature>
<dbReference type="InterPro" id="IPR006483">
    <property type="entry name" value="CRISPR-assoc_Cas3_HD"/>
</dbReference>
<keyword evidence="3" id="KW-0540">Nuclease</keyword>
<dbReference type="NCBIfam" id="TIGR01596">
    <property type="entry name" value="cas3_HD"/>
    <property type="match status" value="1"/>
</dbReference>
<dbReference type="InterPro" id="IPR006474">
    <property type="entry name" value="Helicase_Cas3_CRISPR-ass_core"/>
</dbReference>
<gene>
    <name evidence="11" type="primary">cas3</name>
    <name evidence="11" type="ORF">H9710_08665</name>
</gene>
<comment type="caution">
    <text evidence="11">The sequence shown here is derived from an EMBL/GenBank/DDBJ whole genome shotgun (WGS) entry which is preliminary data.</text>
</comment>
<keyword evidence="9" id="KW-0051">Antiviral defense</keyword>
<dbReference type="InterPro" id="IPR014001">
    <property type="entry name" value="Helicase_ATP-bd"/>
</dbReference>
<dbReference type="EMBL" id="DWXG01000072">
    <property type="protein sequence ID" value="HJB98635.1"/>
    <property type="molecule type" value="Genomic_DNA"/>
</dbReference>
<dbReference type="Gene3D" id="3.40.50.300">
    <property type="entry name" value="P-loop containing nucleotide triphosphate hydrolases"/>
    <property type="match status" value="2"/>
</dbReference>
<protein>
    <submittedName>
        <fullName evidence="11">CRISPR-associated helicase Cas3</fullName>
    </submittedName>
</protein>
<dbReference type="GO" id="GO:0003676">
    <property type="term" value="F:nucleic acid binding"/>
    <property type="evidence" value="ECO:0007669"/>
    <property type="project" value="InterPro"/>
</dbReference>
<dbReference type="InterPro" id="IPR054712">
    <property type="entry name" value="Cas3-like_dom"/>
</dbReference>
<evidence type="ECO:0000256" key="4">
    <source>
        <dbReference type="ARBA" id="ARBA00022723"/>
    </source>
</evidence>
<evidence type="ECO:0000256" key="3">
    <source>
        <dbReference type="ARBA" id="ARBA00022722"/>
    </source>
</evidence>
<proteinExistence type="inferred from homology"/>
<dbReference type="CDD" id="cd09641">
    <property type="entry name" value="Cas3''_I"/>
    <property type="match status" value="1"/>
</dbReference>
<dbReference type="Gene3D" id="1.10.3210.30">
    <property type="match status" value="1"/>
</dbReference>
<sequence>MGLYLAHTAEDGRTQTVLQHLTGTAKQCAAFADTFHAPEQGQLAGSAHDVGKYSDAFQRRLLHDGPKVDHATAGAFECLKLGQLFAAFAVAGHHGGLPDGGGRGDGPDAGTFFGRINRAAQGKLDDYSAWKAELTLPRAPLPDYLQKDKLAGMFFTRMLFSCLVDADYTDTGEFMDGQSRGFGGTMSMEHLWERLQTYISDWFPPEGELNAKRCAILEQCIRQGENQKPGLYTLTVPTGGGKTVASLAFALAQAKAQGMERVVYVIPYTSIIEQTADTFREILGPENVLEHHSGVLFDLDRDGELTPDAERLVRATETWDMPVLVTTAVQFFESLFSNRPSQCRKLHNLAKSIIIFDEAQILPLSYLRPCVWAISQLVEHYGASAVLCTATQPALGPLFREFASELAMEELCPMAAEAWDAFRRVHFRRAGKLTWEELAGQLQAQEQVLCVVNRRKAAQTVFHKLAGEGNFHLSTLMVPAHRKAVLAEIRQRLLDRKPCRVVSTSLIEVGVDVDFPAVFREETGLDSILQAAGRCNREGKRLPEDSVVTIFQGEDDPSKLFTAAIGAGRLMLDRFEDIASREAVHAYFSTLLDLNGRAAQDKQGILSLMESDFFPFRTVAERFHLIDSPTVTVYVPRGEEAELIARLRGGEHSRDLYRRLGQYGVSVYEDHFKALDRAGVLDRLEDGSFVLNDPSLYSETTGLSMEAEGGKANFV</sequence>
<dbReference type="AlphaFoldDB" id="A0A9D2MXR8"/>
<evidence type="ECO:0000313" key="11">
    <source>
        <dbReference type="EMBL" id="HJB98635.1"/>
    </source>
</evidence>
<dbReference type="NCBIfam" id="TIGR01587">
    <property type="entry name" value="cas3_core"/>
    <property type="match status" value="1"/>
</dbReference>
<comment type="similarity">
    <text evidence="2">In the central section; belongs to the CRISPR-associated helicase Cas3 family.</text>
</comment>
<keyword evidence="6" id="KW-0378">Hydrolase</keyword>
<dbReference type="CDD" id="cd17930">
    <property type="entry name" value="DEXHc_cas3"/>
    <property type="match status" value="1"/>
</dbReference>
<keyword evidence="4" id="KW-0479">Metal-binding</keyword>
<evidence type="ECO:0000256" key="6">
    <source>
        <dbReference type="ARBA" id="ARBA00022801"/>
    </source>
</evidence>
<evidence type="ECO:0000256" key="7">
    <source>
        <dbReference type="ARBA" id="ARBA00022806"/>
    </source>
</evidence>
<dbReference type="GO" id="GO:0004518">
    <property type="term" value="F:nuclease activity"/>
    <property type="evidence" value="ECO:0007669"/>
    <property type="project" value="UniProtKB-KW"/>
</dbReference>
<keyword evidence="7" id="KW-0347">Helicase</keyword>
<keyword evidence="8" id="KW-0067">ATP-binding</keyword>
<dbReference type="GO" id="GO:0004386">
    <property type="term" value="F:helicase activity"/>
    <property type="evidence" value="ECO:0007669"/>
    <property type="project" value="UniProtKB-KW"/>
</dbReference>
<evidence type="ECO:0000259" key="10">
    <source>
        <dbReference type="PROSITE" id="PS51643"/>
    </source>
</evidence>
<dbReference type="InterPro" id="IPR027417">
    <property type="entry name" value="P-loop_NTPase"/>
</dbReference>
<keyword evidence="5" id="KW-0547">Nucleotide-binding</keyword>
<dbReference type="Pfam" id="PF22590">
    <property type="entry name" value="Cas3-like_C_2"/>
    <property type="match status" value="1"/>
</dbReference>
<dbReference type="InterPro" id="IPR011545">
    <property type="entry name" value="DEAD/DEAH_box_helicase_dom"/>
</dbReference>
<dbReference type="Pfam" id="PF00270">
    <property type="entry name" value="DEAD"/>
    <property type="match status" value="1"/>
</dbReference>
<dbReference type="GO" id="GO:0046872">
    <property type="term" value="F:metal ion binding"/>
    <property type="evidence" value="ECO:0007669"/>
    <property type="project" value="UniProtKB-KW"/>
</dbReference>
<dbReference type="PROSITE" id="PS51643">
    <property type="entry name" value="HD_CAS3"/>
    <property type="match status" value="1"/>
</dbReference>
<reference evidence="11" key="2">
    <citation type="submission" date="2021-04" db="EMBL/GenBank/DDBJ databases">
        <authorList>
            <person name="Gilroy R."/>
        </authorList>
    </citation>
    <scope>NUCLEOTIDE SEQUENCE</scope>
    <source>
        <strain evidence="11">CHK185-1770</strain>
    </source>
</reference>
<name>A0A9D2MXR8_9FIRM</name>
<dbReference type="GO" id="GO:0005524">
    <property type="term" value="F:ATP binding"/>
    <property type="evidence" value="ECO:0007669"/>
    <property type="project" value="UniProtKB-KW"/>
</dbReference>
<evidence type="ECO:0000256" key="8">
    <source>
        <dbReference type="ARBA" id="ARBA00022840"/>
    </source>
</evidence>
<accession>A0A9D2MXR8</accession>
<comment type="similarity">
    <text evidence="1">In the N-terminal section; belongs to the CRISPR-associated nuclease Cas3-HD family.</text>
</comment>